<dbReference type="Proteomes" id="UP000245166">
    <property type="component" value="Unassembled WGS sequence"/>
</dbReference>
<dbReference type="EMBL" id="PYHR01000002">
    <property type="protein sequence ID" value="PWD49767.1"/>
    <property type="molecule type" value="Genomic_DNA"/>
</dbReference>
<evidence type="ECO:0000313" key="2">
    <source>
        <dbReference type="Proteomes" id="UP000245166"/>
    </source>
</evidence>
<organism evidence="1 2">
    <name type="scientific">Serinibacter arcticus</name>
    <dbReference type="NCBI Taxonomy" id="1655435"/>
    <lineage>
        <taxon>Bacteria</taxon>
        <taxon>Bacillati</taxon>
        <taxon>Actinomycetota</taxon>
        <taxon>Actinomycetes</taxon>
        <taxon>Micrococcales</taxon>
        <taxon>Beutenbergiaceae</taxon>
        <taxon>Serinibacter</taxon>
    </lineage>
</organism>
<gene>
    <name evidence="1" type="ORF">C8046_02670</name>
</gene>
<dbReference type="RefSeq" id="WP_109228150.1">
    <property type="nucleotide sequence ID" value="NZ_PYHR01000002.1"/>
</dbReference>
<proteinExistence type="predicted"/>
<reference evidence="1 2" key="1">
    <citation type="submission" date="2018-03" db="EMBL/GenBank/DDBJ databases">
        <title>Genome assembly of novel Miniimonas species PCH200.</title>
        <authorList>
            <person name="Thakur V."/>
            <person name="Kumar V."/>
            <person name="Singh D."/>
        </authorList>
    </citation>
    <scope>NUCLEOTIDE SEQUENCE [LARGE SCALE GENOMIC DNA]</scope>
    <source>
        <strain evidence="1 2">PCH200</strain>
    </source>
</reference>
<dbReference type="OrthoDB" id="3254844at2"/>
<keyword evidence="2" id="KW-1185">Reference proteome</keyword>
<protein>
    <recommendedName>
        <fullName evidence="3">AbiEi antitoxin C-terminal domain-containing protein</fullName>
    </recommendedName>
</protein>
<evidence type="ECO:0008006" key="3">
    <source>
        <dbReference type="Google" id="ProtNLM"/>
    </source>
</evidence>
<accession>A0A2U1ZS09</accession>
<evidence type="ECO:0000313" key="1">
    <source>
        <dbReference type="EMBL" id="PWD49767.1"/>
    </source>
</evidence>
<name>A0A2U1ZS09_9MICO</name>
<comment type="caution">
    <text evidence="1">The sequence shown here is derived from an EMBL/GenBank/DDBJ whole genome shotgun (WGS) entry which is preliminary data.</text>
</comment>
<dbReference type="AlphaFoldDB" id="A0A2U1ZS09"/>
<sequence length="214" mass="22242">MATTATPSTRIPTAPAALWRPRTAAAARLPRDLRDVLGAPEGSVRGDHLWDGPVAVDVPLSPALRARSAVRATGTGPLTAARSVDGGPGEGVVCLLAAAWIHAGGPPPELLHVALRRPVRARFGPVRHRCVDLPERDVVDVGGVRVTNPLATACDLARAVGATRVAGPSDVAPSDATDALRRLVAVVERSAVRARLLTAPRARARLARAALDEL</sequence>